<evidence type="ECO:0000313" key="5">
    <source>
        <dbReference type="EnsemblPlants" id="Pp3c24_2690V3.1"/>
    </source>
</evidence>
<keyword evidence="6" id="KW-1185">Reference proteome</keyword>
<reference evidence="5" key="3">
    <citation type="submission" date="2020-12" db="UniProtKB">
        <authorList>
            <consortium name="EnsemblPlants"/>
        </authorList>
    </citation>
    <scope>IDENTIFICATION</scope>
</reference>
<reference evidence="4 6" key="1">
    <citation type="journal article" date="2008" name="Science">
        <title>The Physcomitrella genome reveals evolutionary insights into the conquest of land by plants.</title>
        <authorList>
            <person name="Rensing S."/>
            <person name="Lang D."/>
            <person name="Zimmer A."/>
            <person name="Terry A."/>
            <person name="Salamov A."/>
            <person name="Shapiro H."/>
            <person name="Nishiyama T."/>
            <person name="Perroud P.-F."/>
            <person name="Lindquist E."/>
            <person name="Kamisugi Y."/>
            <person name="Tanahashi T."/>
            <person name="Sakakibara K."/>
            <person name="Fujita T."/>
            <person name="Oishi K."/>
            <person name="Shin-I T."/>
            <person name="Kuroki Y."/>
            <person name="Toyoda A."/>
            <person name="Suzuki Y."/>
            <person name="Hashimoto A."/>
            <person name="Yamaguchi K."/>
            <person name="Sugano A."/>
            <person name="Kohara Y."/>
            <person name="Fujiyama A."/>
            <person name="Anterola A."/>
            <person name="Aoki S."/>
            <person name="Ashton N."/>
            <person name="Barbazuk W.B."/>
            <person name="Barker E."/>
            <person name="Bennetzen J."/>
            <person name="Bezanilla M."/>
            <person name="Blankenship R."/>
            <person name="Cho S.H."/>
            <person name="Dutcher S."/>
            <person name="Estelle M."/>
            <person name="Fawcett J.A."/>
            <person name="Gundlach H."/>
            <person name="Hanada K."/>
            <person name="Heyl A."/>
            <person name="Hicks K.A."/>
            <person name="Hugh J."/>
            <person name="Lohr M."/>
            <person name="Mayer K."/>
            <person name="Melkozernov A."/>
            <person name="Murata T."/>
            <person name="Nelson D."/>
            <person name="Pils B."/>
            <person name="Prigge M."/>
            <person name="Reiss B."/>
            <person name="Renner T."/>
            <person name="Rombauts S."/>
            <person name="Rushton P."/>
            <person name="Sanderfoot A."/>
            <person name="Schween G."/>
            <person name="Shiu S.-H."/>
            <person name="Stueber K."/>
            <person name="Theodoulou F.L."/>
            <person name="Tu H."/>
            <person name="Van de Peer Y."/>
            <person name="Verrier P.J."/>
            <person name="Waters E."/>
            <person name="Wood A."/>
            <person name="Yang L."/>
            <person name="Cove D."/>
            <person name="Cuming A."/>
            <person name="Hasebe M."/>
            <person name="Lucas S."/>
            <person name="Mishler D.B."/>
            <person name="Reski R."/>
            <person name="Grigoriev I."/>
            <person name="Quatrano R.S."/>
            <person name="Boore J.L."/>
        </authorList>
    </citation>
    <scope>NUCLEOTIDE SEQUENCE [LARGE SCALE GENOMIC DNA]</scope>
    <source>
        <strain evidence="5 6">cv. Gransden 2004</strain>
    </source>
</reference>
<dbReference type="RefSeq" id="XP_024364276.1">
    <property type="nucleotide sequence ID" value="XM_024508508.2"/>
</dbReference>
<keyword evidence="2" id="KW-0806">Transcription termination</keyword>
<dbReference type="AlphaFoldDB" id="A0A2K1IFA5"/>
<dbReference type="EnsemblPlants" id="Pp3c24_2690V3.2">
    <property type="protein sequence ID" value="Pp3c24_2690V3.2"/>
    <property type="gene ID" value="Pp3c24_2690"/>
</dbReference>
<dbReference type="Gene3D" id="1.25.70.10">
    <property type="entry name" value="Transcription termination factor 3, mitochondrial"/>
    <property type="match status" value="1"/>
</dbReference>
<dbReference type="PANTHER" id="PTHR13068:SF228">
    <property type="match status" value="1"/>
</dbReference>
<dbReference type="PANTHER" id="PTHR13068">
    <property type="entry name" value="CGI-12 PROTEIN-RELATED"/>
    <property type="match status" value="1"/>
</dbReference>
<gene>
    <name evidence="5" type="primary">LOC112276803</name>
    <name evidence="4" type="ORF">PHYPA_028549</name>
</gene>
<dbReference type="Gramene" id="Pp3c24_2690V3.1">
    <property type="protein sequence ID" value="Pp3c24_2690V3.1"/>
    <property type="gene ID" value="Pp3c24_2690"/>
</dbReference>
<dbReference type="GO" id="GO:0006353">
    <property type="term" value="P:DNA-templated transcription termination"/>
    <property type="evidence" value="ECO:0007669"/>
    <property type="project" value="UniProtKB-KW"/>
</dbReference>
<dbReference type="SMART" id="SM00733">
    <property type="entry name" value="Mterf"/>
    <property type="match status" value="8"/>
</dbReference>
<proteinExistence type="inferred from homology"/>
<dbReference type="KEGG" id="ppp:112276803"/>
<dbReference type="InterPro" id="IPR003690">
    <property type="entry name" value="MTERF"/>
</dbReference>
<dbReference type="Gramene" id="Pp3c24_2690V3.2">
    <property type="protein sequence ID" value="Pp3c24_2690V3.2"/>
    <property type="gene ID" value="Pp3c24_2690"/>
</dbReference>
<dbReference type="EnsemblPlants" id="Pp3c24_2690V3.1">
    <property type="protein sequence ID" value="Pp3c24_2690V3.1"/>
    <property type="gene ID" value="Pp3c24_2690"/>
</dbReference>
<dbReference type="InterPro" id="IPR038538">
    <property type="entry name" value="MTERF_sf"/>
</dbReference>
<evidence type="ECO:0000256" key="2">
    <source>
        <dbReference type="ARBA" id="ARBA00022472"/>
    </source>
</evidence>
<evidence type="ECO:0000313" key="6">
    <source>
        <dbReference type="Proteomes" id="UP000006727"/>
    </source>
</evidence>
<dbReference type="Pfam" id="PF02536">
    <property type="entry name" value="mTERF"/>
    <property type="match status" value="2"/>
</dbReference>
<keyword evidence="2" id="KW-0805">Transcription regulation</keyword>
<evidence type="ECO:0000256" key="3">
    <source>
        <dbReference type="ARBA" id="ARBA00022946"/>
    </source>
</evidence>
<evidence type="ECO:0000313" key="4">
    <source>
        <dbReference type="EMBL" id="PNR27957.1"/>
    </source>
</evidence>
<name>A0A2K1IFA5_PHYPA</name>
<dbReference type="Proteomes" id="UP000006727">
    <property type="component" value="Chromosome 24"/>
</dbReference>
<dbReference type="GeneID" id="112276803"/>
<accession>A0A2K1IFA5</accession>
<comment type="similarity">
    <text evidence="1">Belongs to the mTERF family.</text>
</comment>
<organism evidence="4">
    <name type="scientific">Physcomitrium patens</name>
    <name type="common">Spreading-leaved earth moss</name>
    <name type="synonym">Physcomitrella patens</name>
    <dbReference type="NCBI Taxonomy" id="3218"/>
    <lineage>
        <taxon>Eukaryota</taxon>
        <taxon>Viridiplantae</taxon>
        <taxon>Streptophyta</taxon>
        <taxon>Embryophyta</taxon>
        <taxon>Bryophyta</taxon>
        <taxon>Bryophytina</taxon>
        <taxon>Bryopsida</taxon>
        <taxon>Funariidae</taxon>
        <taxon>Funariales</taxon>
        <taxon>Funariaceae</taxon>
        <taxon>Physcomitrium</taxon>
    </lineage>
</organism>
<dbReference type="PaxDb" id="3218-PP1S18_200V6.1"/>
<keyword evidence="3" id="KW-0809">Transit peptide</keyword>
<dbReference type="GO" id="GO:0003676">
    <property type="term" value="F:nucleic acid binding"/>
    <property type="evidence" value="ECO:0007669"/>
    <property type="project" value="InterPro"/>
</dbReference>
<evidence type="ECO:0000256" key="1">
    <source>
        <dbReference type="ARBA" id="ARBA00007692"/>
    </source>
</evidence>
<dbReference type="EMBL" id="ABEU02000024">
    <property type="protein sequence ID" value="PNR27957.1"/>
    <property type="molecule type" value="Genomic_DNA"/>
</dbReference>
<dbReference type="OrthoDB" id="637682at2759"/>
<reference evidence="4 6" key="2">
    <citation type="journal article" date="2018" name="Plant J.">
        <title>The Physcomitrella patens chromosome-scale assembly reveals moss genome structure and evolution.</title>
        <authorList>
            <person name="Lang D."/>
            <person name="Ullrich K.K."/>
            <person name="Murat F."/>
            <person name="Fuchs J."/>
            <person name="Jenkins J."/>
            <person name="Haas F.B."/>
            <person name="Piednoel M."/>
            <person name="Gundlach H."/>
            <person name="Van Bel M."/>
            <person name="Meyberg R."/>
            <person name="Vives C."/>
            <person name="Morata J."/>
            <person name="Symeonidi A."/>
            <person name="Hiss M."/>
            <person name="Muchero W."/>
            <person name="Kamisugi Y."/>
            <person name="Saleh O."/>
            <person name="Blanc G."/>
            <person name="Decker E.L."/>
            <person name="van Gessel N."/>
            <person name="Grimwood J."/>
            <person name="Hayes R.D."/>
            <person name="Graham S.W."/>
            <person name="Gunter L.E."/>
            <person name="McDaniel S.F."/>
            <person name="Hoernstein S.N.W."/>
            <person name="Larsson A."/>
            <person name="Li F.W."/>
            <person name="Perroud P.F."/>
            <person name="Phillips J."/>
            <person name="Ranjan P."/>
            <person name="Rokshar D.S."/>
            <person name="Rothfels C.J."/>
            <person name="Schneider L."/>
            <person name="Shu S."/>
            <person name="Stevenson D.W."/>
            <person name="Thummler F."/>
            <person name="Tillich M."/>
            <person name="Villarreal Aguilar J.C."/>
            <person name="Widiez T."/>
            <person name="Wong G.K."/>
            <person name="Wymore A."/>
            <person name="Zhang Y."/>
            <person name="Zimmer A.D."/>
            <person name="Quatrano R.S."/>
            <person name="Mayer K.F.X."/>
            <person name="Goodstein D."/>
            <person name="Casacuberta J.M."/>
            <person name="Vandepoele K."/>
            <person name="Reski R."/>
            <person name="Cuming A.C."/>
            <person name="Tuskan G.A."/>
            <person name="Maumus F."/>
            <person name="Salse J."/>
            <person name="Schmutz J."/>
            <person name="Rensing S.A."/>
        </authorList>
    </citation>
    <scope>NUCLEOTIDE SEQUENCE [LARGE SCALE GENOMIC DNA]</scope>
    <source>
        <strain evidence="5 6">cv. Gransden 2004</strain>
    </source>
</reference>
<keyword evidence="2" id="KW-0804">Transcription</keyword>
<protein>
    <submittedName>
        <fullName evidence="4 5">Uncharacterized protein</fullName>
    </submittedName>
</protein>
<sequence length="546" mass="61081">MRRFWKSVRGRGRQERQTSCLAGQFLQKNLLLREINESGTDTLASMSCSCPSTRSSVASDVTTMVHVFVRSVESSCASSPSDVPPFSQRRIYSTLENREYFVSQESVKKSKFRIDVGRGIRSFVGLTRNSGGIVSPSRQFPSGGNLYHVVRFFHARYATAAAAIERDYIIAGTRVSEGVNIETSLSSAELVDGTEPLTALNVELTEKDGALSHVAELETKLRCLRDWGLTDEELAKLRRHVPTSVRSALLNNSAKKLIEVAAFLVEECGVKKLNVADALLGNVFLASSRIEDCLRPKALYLLSLGITKEQVGKIIDRHPQILTYNMEQRVLPMHRKLIECGLKIEGIGKAVMKFPGLFGTGINKIDRTIEFLKAAGVVEIAKCISRHPQILSLSLDGKVHNMTAFLKSELLLEPEIINKTIAIQPCIFTHSVEHNVRPKVMYFLRLGLERREVGRMIAVYPALIGHSLETSIKPKIDFLLNVMNRSVNEIVSFPQYLSYSLPCRIQPRYEYLANRGRNDISLSSMLTCRLDIFNKRYSSGFDLSSC</sequence>